<dbReference type="SUPFAM" id="SSF51735">
    <property type="entry name" value="NAD(P)-binding Rossmann-fold domains"/>
    <property type="match status" value="1"/>
</dbReference>
<evidence type="ECO:0000313" key="3">
    <source>
        <dbReference type="EMBL" id="KAJ5224054.1"/>
    </source>
</evidence>
<reference evidence="3" key="2">
    <citation type="journal article" date="2023" name="IMA Fungus">
        <title>Comparative genomic study of the Penicillium genus elucidates a diverse pangenome and 15 lateral gene transfer events.</title>
        <authorList>
            <person name="Petersen C."/>
            <person name="Sorensen T."/>
            <person name="Nielsen M.R."/>
            <person name="Sondergaard T.E."/>
            <person name="Sorensen J.L."/>
            <person name="Fitzpatrick D.A."/>
            <person name="Frisvad J.C."/>
            <person name="Nielsen K.L."/>
        </authorList>
    </citation>
    <scope>NUCLEOTIDE SEQUENCE</scope>
    <source>
        <strain evidence="3">IBT 19713</strain>
    </source>
</reference>
<comment type="similarity">
    <text evidence="1">Belongs to the short-chain dehydrogenases/reductases (SDR) family.</text>
</comment>
<keyword evidence="2" id="KW-0521">NADP</keyword>
<dbReference type="PANTHER" id="PTHR42760:SF121">
    <property type="entry name" value="3-OXOACYL-(ACYL-CARRIER-PROTEIN) REDUCTASE"/>
    <property type="match status" value="1"/>
</dbReference>
<dbReference type="InterPro" id="IPR036291">
    <property type="entry name" value="NAD(P)-bd_dom_sf"/>
</dbReference>
<dbReference type="Gene3D" id="3.40.50.720">
    <property type="entry name" value="NAD(P)-binding Rossmann-like Domain"/>
    <property type="match status" value="1"/>
</dbReference>
<evidence type="ECO:0000313" key="4">
    <source>
        <dbReference type="Proteomes" id="UP001150941"/>
    </source>
</evidence>
<keyword evidence="4" id="KW-1185">Reference proteome</keyword>
<dbReference type="GO" id="GO:0006633">
    <property type="term" value="P:fatty acid biosynthetic process"/>
    <property type="evidence" value="ECO:0007669"/>
    <property type="project" value="TreeGrafter"/>
</dbReference>
<dbReference type="FunFam" id="3.40.50.720:FF:000084">
    <property type="entry name" value="Short-chain dehydrogenase reductase"/>
    <property type="match status" value="1"/>
</dbReference>
<evidence type="ECO:0000256" key="1">
    <source>
        <dbReference type="ARBA" id="ARBA00006484"/>
    </source>
</evidence>
<dbReference type="Pfam" id="PF13561">
    <property type="entry name" value="adh_short_C2"/>
    <property type="match status" value="1"/>
</dbReference>
<gene>
    <name evidence="3" type="ORF">N7468_008596</name>
</gene>
<dbReference type="OrthoDB" id="498125at2759"/>
<dbReference type="InterPro" id="IPR002347">
    <property type="entry name" value="SDR_fam"/>
</dbReference>
<evidence type="ECO:0000256" key="2">
    <source>
        <dbReference type="ARBA" id="ARBA00022857"/>
    </source>
</evidence>
<sequence>MASVAKHLKTAIVTGGARGIGQGIALKLASTGYDVTIADLPSMSGEATATAKQIEGLGRKAFVALGDVSVRSSVERMVADHVKNLGPLFTMVANAGVCEIKPLLDVTEEDMRRMYSVNVFGLFNCYQAAAKQMISQGTPGRLIGGASKFAVRGLTQGMAMEMAPYGIRVNAYCPGIHATPMWDEIDASLGKLEGRAKGETLKKYSEAIALGRTGTPEDVAKLVAFLASDESEYMTGQSICIDGGIIFT</sequence>
<dbReference type="GeneID" id="83205195"/>
<dbReference type="PANTHER" id="PTHR42760">
    <property type="entry name" value="SHORT-CHAIN DEHYDROGENASES/REDUCTASES FAMILY MEMBER"/>
    <property type="match status" value="1"/>
</dbReference>
<dbReference type="PRINTS" id="PR00081">
    <property type="entry name" value="GDHRDH"/>
</dbReference>
<organism evidence="3 4">
    <name type="scientific">Penicillium chermesinum</name>
    <dbReference type="NCBI Taxonomy" id="63820"/>
    <lineage>
        <taxon>Eukaryota</taxon>
        <taxon>Fungi</taxon>
        <taxon>Dikarya</taxon>
        <taxon>Ascomycota</taxon>
        <taxon>Pezizomycotina</taxon>
        <taxon>Eurotiomycetes</taxon>
        <taxon>Eurotiomycetidae</taxon>
        <taxon>Eurotiales</taxon>
        <taxon>Aspergillaceae</taxon>
        <taxon>Penicillium</taxon>
    </lineage>
</organism>
<name>A0A9W9NQ36_9EURO</name>
<dbReference type="RefSeq" id="XP_058328237.1">
    <property type="nucleotide sequence ID" value="XM_058477892.1"/>
</dbReference>
<accession>A0A9W9NQ36</accession>
<proteinExistence type="inferred from homology"/>
<dbReference type="EMBL" id="JAPQKS010000006">
    <property type="protein sequence ID" value="KAJ5224054.1"/>
    <property type="molecule type" value="Genomic_DNA"/>
</dbReference>
<comment type="caution">
    <text evidence="3">The sequence shown here is derived from an EMBL/GenBank/DDBJ whole genome shotgun (WGS) entry which is preliminary data.</text>
</comment>
<dbReference type="Proteomes" id="UP001150941">
    <property type="component" value="Unassembled WGS sequence"/>
</dbReference>
<dbReference type="AlphaFoldDB" id="A0A9W9NQ36"/>
<dbReference type="GO" id="GO:0016616">
    <property type="term" value="F:oxidoreductase activity, acting on the CH-OH group of donors, NAD or NADP as acceptor"/>
    <property type="evidence" value="ECO:0007669"/>
    <property type="project" value="TreeGrafter"/>
</dbReference>
<reference evidence="3" key="1">
    <citation type="submission" date="2022-11" db="EMBL/GenBank/DDBJ databases">
        <authorList>
            <person name="Petersen C."/>
        </authorList>
    </citation>
    <scope>NUCLEOTIDE SEQUENCE</scope>
    <source>
        <strain evidence="3">IBT 19713</strain>
    </source>
</reference>
<protein>
    <submittedName>
        <fullName evidence="3">Uncharacterized protein</fullName>
    </submittedName>
</protein>
<dbReference type="GO" id="GO:0048038">
    <property type="term" value="F:quinone binding"/>
    <property type="evidence" value="ECO:0007669"/>
    <property type="project" value="TreeGrafter"/>
</dbReference>